<comment type="caution">
    <text evidence="2">The sequence shown here is derived from an EMBL/GenBank/DDBJ whole genome shotgun (WGS) entry which is preliminary data.</text>
</comment>
<reference evidence="3" key="1">
    <citation type="journal article" date="2019" name="Int. J. Syst. Evol. Microbiol.">
        <title>The Global Catalogue of Microorganisms (GCM) 10K type strain sequencing project: providing services to taxonomists for standard genome sequencing and annotation.</title>
        <authorList>
            <consortium name="The Broad Institute Genomics Platform"/>
            <consortium name="The Broad Institute Genome Sequencing Center for Infectious Disease"/>
            <person name="Wu L."/>
            <person name="Ma J."/>
        </authorList>
    </citation>
    <scope>NUCLEOTIDE SEQUENCE [LARGE SCALE GENOMIC DNA]</scope>
    <source>
        <strain evidence="3">KCTC 52487</strain>
    </source>
</reference>
<dbReference type="EMBL" id="JBHRSV010000001">
    <property type="protein sequence ID" value="MFC2925238.1"/>
    <property type="molecule type" value="Genomic_DNA"/>
</dbReference>
<feature type="chain" id="PRO_5047380924" description="17 kDa surface antigen" evidence="1">
    <location>
        <begin position="26"/>
        <end position="263"/>
    </location>
</feature>
<sequence>MNMSKFALLAAASAAVLVPAATAEAQSQNYYRSVQECEAARQNRQVAGAVIGAILGGVIAAQIEDDIDDRDNHGWRGRHGGRDSYYGRHGGYRGHRGYDRGNENDVAVAAGAGLGGLLGYGVAAGQPCAPIYRNDDTRYYGGYDNGGYYDDNRYAGSGYRDEQGYTNSGYYDENGNYYADDSYYVGDEGVYTDQQRYYGNGELAGGPNGYVYSQPSTDARVYNAGANNSCRWMQTRRADAYGTVSSQSVWMCQGHDGIWRPAQ</sequence>
<feature type="signal peptide" evidence="1">
    <location>
        <begin position="1"/>
        <end position="25"/>
    </location>
</feature>
<evidence type="ECO:0000256" key="1">
    <source>
        <dbReference type="SAM" id="SignalP"/>
    </source>
</evidence>
<dbReference type="Proteomes" id="UP001595379">
    <property type="component" value="Unassembled WGS sequence"/>
</dbReference>
<gene>
    <name evidence="2" type="ORF">ACFOOR_03880</name>
</gene>
<proteinExistence type="predicted"/>
<dbReference type="RefSeq" id="WP_343164115.1">
    <property type="nucleotide sequence ID" value="NZ_JBHRSV010000001.1"/>
</dbReference>
<keyword evidence="1" id="KW-0732">Signal</keyword>
<evidence type="ECO:0000313" key="3">
    <source>
        <dbReference type="Proteomes" id="UP001595379"/>
    </source>
</evidence>
<evidence type="ECO:0000313" key="2">
    <source>
        <dbReference type="EMBL" id="MFC2925238.1"/>
    </source>
</evidence>
<organism evidence="2 3">
    <name type="scientific">Hyphobacterium vulgare</name>
    <dbReference type="NCBI Taxonomy" id="1736751"/>
    <lineage>
        <taxon>Bacteria</taxon>
        <taxon>Pseudomonadati</taxon>
        <taxon>Pseudomonadota</taxon>
        <taxon>Alphaproteobacteria</taxon>
        <taxon>Maricaulales</taxon>
        <taxon>Maricaulaceae</taxon>
        <taxon>Hyphobacterium</taxon>
    </lineage>
</organism>
<accession>A0ABV6ZV11</accession>
<protein>
    <recommendedName>
        <fullName evidence="4">17 kDa surface antigen</fullName>
    </recommendedName>
</protein>
<keyword evidence="3" id="KW-1185">Reference proteome</keyword>
<evidence type="ECO:0008006" key="4">
    <source>
        <dbReference type="Google" id="ProtNLM"/>
    </source>
</evidence>
<name>A0ABV6ZV11_9PROT</name>